<evidence type="ECO:0000313" key="4">
    <source>
        <dbReference type="Proteomes" id="UP000053201"/>
    </source>
</evidence>
<sequence length="121" mass="13292">MPPFRPAWILHSTGPVPKIIHATLPPSVAHPQSPSYLAAAKKQANYVAIFASGIALTSIVTVFIGYHIQHLTEELEHTKADTHKHILALEKRLQALESASLEQEGSRAPHSETKGKRSGWF</sequence>
<name>A0A0L0HU88_SPIPD</name>
<evidence type="ECO:0000313" key="3">
    <source>
        <dbReference type="EMBL" id="KND04668.1"/>
    </source>
</evidence>
<dbReference type="OrthoDB" id="10294517at2759"/>
<organism evidence="3 4">
    <name type="scientific">Spizellomyces punctatus (strain DAOM BR117)</name>
    <dbReference type="NCBI Taxonomy" id="645134"/>
    <lineage>
        <taxon>Eukaryota</taxon>
        <taxon>Fungi</taxon>
        <taxon>Fungi incertae sedis</taxon>
        <taxon>Chytridiomycota</taxon>
        <taxon>Chytridiomycota incertae sedis</taxon>
        <taxon>Chytridiomycetes</taxon>
        <taxon>Spizellomycetales</taxon>
        <taxon>Spizellomycetaceae</taxon>
        <taxon>Spizellomyces</taxon>
    </lineage>
</organism>
<proteinExistence type="predicted"/>
<evidence type="ECO:0000256" key="2">
    <source>
        <dbReference type="SAM" id="Phobius"/>
    </source>
</evidence>
<reference evidence="3 4" key="1">
    <citation type="submission" date="2009-08" db="EMBL/GenBank/DDBJ databases">
        <title>The Genome Sequence of Spizellomyces punctatus strain DAOM BR117.</title>
        <authorList>
            <consortium name="The Broad Institute Genome Sequencing Platform"/>
            <person name="Russ C."/>
            <person name="Cuomo C."/>
            <person name="Shea T."/>
            <person name="Young S.K."/>
            <person name="Zeng Q."/>
            <person name="Koehrsen M."/>
            <person name="Haas B."/>
            <person name="Borodovsky M."/>
            <person name="Guigo R."/>
            <person name="Alvarado L."/>
            <person name="Berlin A."/>
            <person name="Bochicchio J."/>
            <person name="Borenstein D."/>
            <person name="Chapman S."/>
            <person name="Chen Z."/>
            <person name="Engels R."/>
            <person name="Freedman E."/>
            <person name="Gellesch M."/>
            <person name="Goldberg J."/>
            <person name="Griggs A."/>
            <person name="Gujja S."/>
            <person name="Heiman D."/>
            <person name="Hepburn T."/>
            <person name="Howarth C."/>
            <person name="Jen D."/>
            <person name="Larson L."/>
            <person name="Lewis B."/>
            <person name="Mehta T."/>
            <person name="Park D."/>
            <person name="Pearson M."/>
            <person name="Roberts A."/>
            <person name="Saif S."/>
            <person name="Shenoy N."/>
            <person name="Sisk P."/>
            <person name="Stolte C."/>
            <person name="Sykes S."/>
            <person name="Thomson T."/>
            <person name="Walk T."/>
            <person name="White J."/>
            <person name="Yandava C."/>
            <person name="Burger G."/>
            <person name="Gray M.W."/>
            <person name="Holland P.W.H."/>
            <person name="King N."/>
            <person name="Lang F.B.F."/>
            <person name="Roger A.J."/>
            <person name="Ruiz-Trillo I."/>
            <person name="Lander E."/>
            <person name="Nusbaum C."/>
        </authorList>
    </citation>
    <scope>NUCLEOTIDE SEQUENCE [LARGE SCALE GENOMIC DNA]</scope>
    <source>
        <strain evidence="3 4">DAOM BR117</strain>
    </source>
</reference>
<keyword evidence="2" id="KW-1133">Transmembrane helix</keyword>
<dbReference type="AlphaFoldDB" id="A0A0L0HU88"/>
<gene>
    <name evidence="3" type="ORF">SPPG_00383</name>
</gene>
<evidence type="ECO:0000256" key="1">
    <source>
        <dbReference type="SAM" id="MobiDB-lite"/>
    </source>
</evidence>
<protein>
    <submittedName>
        <fullName evidence="3">Uncharacterized protein</fullName>
    </submittedName>
</protein>
<keyword evidence="4" id="KW-1185">Reference proteome</keyword>
<keyword evidence="2" id="KW-0472">Membrane</keyword>
<accession>A0A0L0HU88</accession>
<feature type="transmembrane region" description="Helical" evidence="2">
    <location>
        <begin position="46"/>
        <end position="66"/>
    </location>
</feature>
<dbReference type="VEuPathDB" id="FungiDB:SPPG_00383"/>
<dbReference type="RefSeq" id="XP_016612707.1">
    <property type="nucleotide sequence ID" value="XM_016748712.1"/>
</dbReference>
<dbReference type="Proteomes" id="UP000053201">
    <property type="component" value="Unassembled WGS sequence"/>
</dbReference>
<feature type="compositionally biased region" description="Basic and acidic residues" evidence="1">
    <location>
        <begin position="104"/>
        <end position="115"/>
    </location>
</feature>
<dbReference type="EMBL" id="KQ257450">
    <property type="protein sequence ID" value="KND04668.1"/>
    <property type="molecule type" value="Genomic_DNA"/>
</dbReference>
<feature type="region of interest" description="Disordered" evidence="1">
    <location>
        <begin position="99"/>
        <end position="121"/>
    </location>
</feature>
<keyword evidence="2" id="KW-0812">Transmembrane</keyword>
<dbReference type="InParanoid" id="A0A0L0HU88"/>
<dbReference type="GeneID" id="27684115"/>